<accession>M8E247</accession>
<dbReference type="RefSeq" id="WP_003386793.1">
    <property type="nucleotide sequence ID" value="NZ_APBN01000002.1"/>
</dbReference>
<protein>
    <submittedName>
        <fullName evidence="1">DNA-binding protein</fullName>
    </submittedName>
</protein>
<dbReference type="SUPFAM" id="SSF48452">
    <property type="entry name" value="TPR-like"/>
    <property type="match status" value="1"/>
</dbReference>
<keyword evidence="2" id="KW-1185">Reference proteome</keyword>
<dbReference type="EMBL" id="APBN01000002">
    <property type="protein sequence ID" value="EMT53346.1"/>
    <property type="molecule type" value="Genomic_DNA"/>
</dbReference>
<dbReference type="AlphaFoldDB" id="M8E247"/>
<dbReference type="InterPro" id="IPR011990">
    <property type="entry name" value="TPR-like_helical_dom_sf"/>
</dbReference>
<proteinExistence type="predicted"/>
<dbReference type="GO" id="GO:0003677">
    <property type="term" value="F:DNA binding"/>
    <property type="evidence" value="ECO:0007669"/>
    <property type="project" value="UniProtKB-KW"/>
</dbReference>
<dbReference type="STRING" id="1300222.I532_05020"/>
<evidence type="ECO:0000313" key="2">
    <source>
        <dbReference type="Proteomes" id="UP000012081"/>
    </source>
</evidence>
<keyword evidence="1" id="KW-0238">DNA-binding</keyword>
<dbReference type="Gene3D" id="1.25.40.10">
    <property type="entry name" value="Tetratricopeptide repeat domain"/>
    <property type="match status" value="1"/>
</dbReference>
<name>M8E247_9BACL</name>
<evidence type="ECO:0000313" key="1">
    <source>
        <dbReference type="EMBL" id="EMT53346.1"/>
    </source>
</evidence>
<gene>
    <name evidence="1" type="ORF">I532_05020</name>
</gene>
<dbReference type="Proteomes" id="UP000012081">
    <property type="component" value="Unassembled WGS sequence"/>
</dbReference>
<reference evidence="1 2" key="1">
    <citation type="submission" date="2013-03" db="EMBL/GenBank/DDBJ databases">
        <title>Assembly of a new bacterial strain Brevibacillus borstelensis AK1.</title>
        <authorList>
            <person name="Rajan I."/>
            <person name="PoliReddy D."/>
            <person name="Sugumar T."/>
            <person name="Rathinam K."/>
            <person name="Alqarawi S."/>
            <person name="Khalil A.B."/>
            <person name="Sivakumar N."/>
        </authorList>
    </citation>
    <scope>NUCLEOTIDE SEQUENCE [LARGE SCALE GENOMIC DNA]</scope>
    <source>
        <strain evidence="1 2">AK1</strain>
    </source>
</reference>
<dbReference type="OrthoDB" id="2474838at2"/>
<dbReference type="PATRIC" id="fig|1300222.3.peg.1027"/>
<comment type="caution">
    <text evidence="1">The sequence shown here is derived from an EMBL/GenBank/DDBJ whole genome shotgun (WGS) entry which is preliminary data.</text>
</comment>
<organism evidence="1 2">
    <name type="scientific">Brevibacillus borstelensis AK1</name>
    <dbReference type="NCBI Taxonomy" id="1300222"/>
    <lineage>
        <taxon>Bacteria</taxon>
        <taxon>Bacillati</taxon>
        <taxon>Bacillota</taxon>
        <taxon>Bacilli</taxon>
        <taxon>Bacillales</taxon>
        <taxon>Paenibacillaceae</taxon>
        <taxon>Brevibacillus</taxon>
    </lineage>
</organism>
<sequence length="326" mass="37946">METLAQKSAQALFNSPKIDTFIALDFVLQRSTTLDNAKMKLLLLETIINYSRSHGIPLYLAKALLDRYLLERDDFVRLEETYQRGIELTHYTEHLDPHDYVQFYYRMGIHAYALQRYDECINFCKIAFDRDESDNHMKAEALTAVIGSYLYLDDTTLAEVYLKEYKNSQFADFKQDHIQAMIYSKKGQYDKSISLYKELLHSVDKERRISIVVDLIEDCLRLGDTNTVNEIIASEATFFPSVPIKNPRRIEKMAKYLRLKGFYNFSIDKFDEGINHTLVSATHFKQIGQYKEAMNCVGFVLKSIEESERSIPSEIIEKISDICNHS</sequence>